<dbReference type="RefSeq" id="WP_159964707.1">
    <property type="nucleotide sequence ID" value="NZ_APKE01000014.1"/>
</dbReference>
<organism evidence="1 2">
    <name type="scientific">Profundibacterium mesophilum KAUST100406-0324</name>
    <dbReference type="NCBI Taxonomy" id="1037889"/>
    <lineage>
        <taxon>Bacteria</taxon>
        <taxon>Pseudomonadati</taxon>
        <taxon>Pseudomonadota</taxon>
        <taxon>Alphaproteobacteria</taxon>
        <taxon>Rhodobacterales</taxon>
        <taxon>Roseobacteraceae</taxon>
        <taxon>Profundibacterium</taxon>
    </lineage>
</organism>
<keyword evidence="2" id="KW-1185">Reference proteome</keyword>
<protein>
    <recommendedName>
        <fullName evidence="3">DUF3833 domain-containing protein</fullName>
    </recommendedName>
</protein>
<dbReference type="Pfam" id="PF12915">
    <property type="entry name" value="DUF3833"/>
    <property type="match status" value="1"/>
</dbReference>
<sequence length="186" mass="20895">MELVIIFIVCAAIVLLPVWLRWRFVSFRGQAVDEYQALGPELDPQVHLAGPLLCEGVIYGPTGRVTSRFVAKMMGTWSDGKGILTEDFVYDSGIKQRREWRIELDGQAMRAEADDVKGQSRGWLAGPALRMRYKIVLPPEDGGHVLDAVDWMYLLDNGTLVNRSQFRKFGILAAELVATIRKDETA</sequence>
<dbReference type="Proteomes" id="UP000698242">
    <property type="component" value="Unassembled WGS sequence"/>
</dbReference>
<evidence type="ECO:0000313" key="2">
    <source>
        <dbReference type="Proteomes" id="UP000698242"/>
    </source>
</evidence>
<gene>
    <name evidence="1" type="ORF">PMES_01318</name>
</gene>
<dbReference type="InterPro" id="IPR024409">
    <property type="entry name" value="DUF3833"/>
</dbReference>
<proteinExistence type="predicted"/>
<accession>A0A921NWF2</accession>
<reference evidence="1" key="1">
    <citation type="submission" date="2013-03" db="EMBL/GenBank/DDBJ databases">
        <title>Genome Sequence of the Profundibacterium mesophilum strain KAUST100406-0324T from Red Sea, a novel genus in the family Rhodobacteraceae.</title>
        <authorList>
            <person name="Essack M."/>
            <person name="Alam I."/>
            <person name="Lafi F."/>
            <person name="Alawi W."/>
            <person name="Kamanu F."/>
            <person name="Al-Suwailem A."/>
            <person name="Lee O.O."/>
            <person name="Xu Y."/>
            <person name="Bajic V."/>
            <person name="Qian P.-Y."/>
            <person name="Archer J."/>
        </authorList>
    </citation>
    <scope>NUCLEOTIDE SEQUENCE</scope>
    <source>
        <strain evidence="1">KAUST100406-0324</strain>
    </source>
</reference>
<dbReference type="AlphaFoldDB" id="A0A921NWF2"/>
<evidence type="ECO:0000313" key="1">
    <source>
        <dbReference type="EMBL" id="KAF0676586.1"/>
    </source>
</evidence>
<dbReference type="EMBL" id="APKE01000014">
    <property type="protein sequence ID" value="KAF0676586.1"/>
    <property type="molecule type" value="Genomic_DNA"/>
</dbReference>
<dbReference type="OrthoDB" id="5296954at2"/>
<evidence type="ECO:0008006" key="3">
    <source>
        <dbReference type="Google" id="ProtNLM"/>
    </source>
</evidence>
<comment type="caution">
    <text evidence="1">The sequence shown here is derived from an EMBL/GenBank/DDBJ whole genome shotgun (WGS) entry which is preliminary data.</text>
</comment>
<name>A0A921NWF2_9RHOB</name>